<gene>
    <name evidence="1" type="ORF">ONB1V03_LOCUS2300</name>
</gene>
<organism evidence="1">
    <name type="scientific">Oppiella nova</name>
    <dbReference type="NCBI Taxonomy" id="334625"/>
    <lineage>
        <taxon>Eukaryota</taxon>
        <taxon>Metazoa</taxon>
        <taxon>Ecdysozoa</taxon>
        <taxon>Arthropoda</taxon>
        <taxon>Chelicerata</taxon>
        <taxon>Arachnida</taxon>
        <taxon>Acari</taxon>
        <taxon>Acariformes</taxon>
        <taxon>Sarcoptiformes</taxon>
        <taxon>Oribatida</taxon>
        <taxon>Brachypylina</taxon>
        <taxon>Oppioidea</taxon>
        <taxon>Oppiidae</taxon>
        <taxon>Oppiella</taxon>
    </lineage>
</organism>
<dbReference type="EMBL" id="CAJPVJ010000511">
    <property type="protein sequence ID" value="CAG2162708.1"/>
    <property type="molecule type" value="Genomic_DNA"/>
</dbReference>
<proteinExistence type="predicted"/>
<dbReference type="EMBL" id="OC915336">
    <property type="protein sequence ID" value="CAD7639945.1"/>
    <property type="molecule type" value="Genomic_DNA"/>
</dbReference>
<evidence type="ECO:0000313" key="2">
    <source>
        <dbReference type="Proteomes" id="UP000728032"/>
    </source>
</evidence>
<name>A0A7R9LFM6_9ACAR</name>
<keyword evidence="2" id="KW-1185">Reference proteome</keyword>
<accession>A0A7R9LFM6</accession>
<dbReference type="Proteomes" id="UP000728032">
    <property type="component" value="Unassembled WGS sequence"/>
</dbReference>
<evidence type="ECO:0000313" key="1">
    <source>
        <dbReference type="EMBL" id="CAD7639945.1"/>
    </source>
</evidence>
<protein>
    <submittedName>
        <fullName evidence="1">Uncharacterized protein</fullName>
    </submittedName>
</protein>
<sequence>MEQMRTDAKHQFEAQIILSCAAAEKRHRDAIASLNNSFVTNASQNNTTTLSTSMGSLNEINRNASFNEINSNLKL</sequence>
<reference evidence="1" key="1">
    <citation type="submission" date="2020-11" db="EMBL/GenBank/DDBJ databases">
        <authorList>
            <person name="Tran Van P."/>
        </authorList>
    </citation>
    <scope>NUCLEOTIDE SEQUENCE</scope>
</reference>
<dbReference type="AlphaFoldDB" id="A0A7R9LFM6"/>